<dbReference type="EMBL" id="BMAW01009935">
    <property type="protein sequence ID" value="GFT16439.1"/>
    <property type="molecule type" value="Genomic_DNA"/>
</dbReference>
<reference evidence="2" key="1">
    <citation type="submission" date="2020-08" db="EMBL/GenBank/DDBJ databases">
        <title>Multicomponent nature underlies the extraordinary mechanical properties of spider dragline silk.</title>
        <authorList>
            <person name="Kono N."/>
            <person name="Nakamura H."/>
            <person name="Mori M."/>
            <person name="Yoshida Y."/>
            <person name="Ohtoshi R."/>
            <person name="Malay A.D."/>
            <person name="Moran D.A.P."/>
            <person name="Tomita M."/>
            <person name="Numata K."/>
            <person name="Arakawa K."/>
        </authorList>
    </citation>
    <scope>NUCLEOTIDE SEQUENCE</scope>
</reference>
<evidence type="ECO:0000313" key="2">
    <source>
        <dbReference type="EMBL" id="GFT16439.1"/>
    </source>
</evidence>
<dbReference type="Proteomes" id="UP000887013">
    <property type="component" value="Unassembled WGS sequence"/>
</dbReference>
<proteinExistence type="predicted"/>
<gene>
    <name evidence="2" type="ORF">NPIL_354361</name>
</gene>
<feature type="compositionally biased region" description="Polar residues" evidence="1">
    <location>
        <begin position="79"/>
        <end position="92"/>
    </location>
</feature>
<protein>
    <submittedName>
        <fullName evidence="2">Uncharacterized protein</fullName>
    </submittedName>
</protein>
<accession>A0A8X6NJC3</accession>
<keyword evidence="3" id="KW-1185">Reference proteome</keyword>
<name>A0A8X6NJC3_NEPPI</name>
<organism evidence="2 3">
    <name type="scientific">Nephila pilipes</name>
    <name type="common">Giant wood spider</name>
    <name type="synonym">Nephila maculata</name>
    <dbReference type="NCBI Taxonomy" id="299642"/>
    <lineage>
        <taxon>Eukaryota</taxon>
        <taxon>Metazoa</taxon>
        <taxon>Ecdysozoa</taxon>
        <taxon>Arthropoda</taxon>
        <taxon>Chelicerata</taxon>
        <taxon>Arachnida</taxon>
        <taxon>Araneae</taxon>
        <taxon>Araneomorphae</taxon>
        <taxon>Entelegynae</taxon>
        <taxon>Araneoidea</taxon>
        <taxon>Nephilidae</taxon>
        <taxon>Nephila</taxon>
    </lineage>
</organism>
<comment type="caution">
    <text evidence="2">The sequence shown here is derived from an EMBL/GenBank/DDBJ whole genome shotgun (WGS) entry which is preliminary data.</text>
</comment>
<evidence type="ECO:0000313" key="3">
    <source>
        <dbReference type="Proteomes" id="UP000887013"/>
    </source>
</evidence>
<sequence>MDPRTFNSNDWVCLVSRTYAWRRWRNIDVEKRFGRSYGITGCAPGSSGGSKIFGTESGDLEGLIAGGSGSKESGICRSPNPQVGLQSGSGFD</sequence>
<feature type="region of interest" description="Disordered" evidence="1">
    <location>
        <begin position="70"/>
        <end position="92"/>
    </location>
</feature>
<dbReference type="AlphaFoldDB" id="A0A8X6NJC3"/>
<evidence type="ECO:0000256" key="1">
    <source>
        <dbReference type="SAM" id="MobiDB-lite"/>
    </source>
</evidence>